<protein>
    <recommendedName>
        <fullName evidence="6">Radical SAM core domain-containing protein</fullName>
    </recommendedName>
</protein>
<dbReference type="Proteomes" id="UP000630936">
    <property type="component" value="Unassembled WGS sequence"/>
</dbReference>
<dbReference type="InterPro" id="IPR058240">
    <property type="entry name" value="rSAM_sf"/>
</dbReference>
<dbReference type="SFLD" id="SFLDS00029">
    <property type="entry name" value="Radical_SAM"/>
    <property type="match status" value="1"/>
</dbReference>
<keyword evidence="5" id="KW-0411">Iron-sulfur</keyword>
<evidence type="ECO:0000256" key="4">
    <source>
        <dbReference type="ARBA" id="ARBA00023004"/>
    </source>
</evidence>
<dbReference type="PROSITE" id="PS51918">
    <property type="entry name" value="RADICAL_SAM"/>
    <property type="match status" value="1"/>
</dbReference>
<dbReference type="InterPro" id="IPR051198">
    <property type="entry name" value="BchE-like"/>
</dbReference>
<keyword evidence="3" id="KW-0479">Metal-binding</keyword>
<accession>A0A918QAQ9</accession>
<dbReference type="GO" id="GO:0003824">
    <property type="term" value="F:catalytic activity"/>
    <property type="evidence" value="ECO:0007669"/>
    <property type="project" value="InterPro"/>
</dbReference>
<dbReference type="RefSeq" id="WP_190124231.1">
    <property type="nucleotide sequence ID" value="NZ_BMWG01000011.1"/>
</dbReference>
<comment type="cofactor">
    <cofactor evidence="1">
        <name>[4Fe-4S] cluster</name>
        <dbReference type="ChEBI" id="CHEBI:49883"/>
    </cofactor>
</comment>
<reference evidence="7" key="2">
    <citation type="submission" date="2020-09" db="EMBL/GenBank/DDBJ databases">
        <authorList>
            <person name="Sun Q."/>
            <person name="Ohkuma M."/>
        </authorList>
    </citation>
    <scope>NUCLEOTIDE SEQUENCE</scope>
    <source>
        <strain evidence="7">JCM 4988</strain>
    </source>
</reference>
<dbReference type="PANTHER" id="PTHR43409">
    <property type="entry name" value="ANAEROBIC MAGNESIUM-PROTOPORPHYRIN IX MONOMETHYL ESTER CYCLASE-RELATED"/>
    <property type="match status" value="1"/>
</dbReference>
<keyword evidence="8" id="KW-1185">Reference proteome</keyword>
<evidence type="ECO:0000313" key="8">
    <source>
        <dbReference type="Proteomes" id="UP000630936"/>
    </source>
</evidence>
<evidence type="ECO:0000256" key="5">
    <source>
        <dbReference type="ARBA" id="ARBA00023014"/>
    </source>
</evidence>
<name>A0A918QAQ9_9ACTN</name>
<dbReference type="InterPro" id="IPR007197">
    <property type="entry name" value="rSAM"/>
</dbReference>
<dbReference type="SFLD" id="SFLDG01082">
    <property type="entry name" value="B12-binding_domain_containing"/>
    <property type="match status" value="1"/>
</dbReference>
<dbReference type="GO" id="GO:0046872">
    <property type="term" value="F:metal ion binding"/>
    <property type="evidence" value="ECO:0007669"/>
    <property type="project" value="UniProtKB-KW"/>
</dbReference>
<dbReference type="Pfam" id="PF04055">
    <property type="entry name" value="Radical_SAM"/>
    <property type="match status" value="1"/>
</dbReference>
<keyword evidence="2" id="KW-0949">S-adenosyl-L-methionine</keyword>
<reference evidence="7" key="1">
    <citation type="journal article" date="2014" name="Int. J. Syst. Evol. Microbiol.">
        <title>Complete genome sequence of Corynebacterium casei LMG S-19264T (=DSM 44701T), isolated from a smear-ripened cheese.</title>
        <authorList>
            <consortium name="US DOE Joint Genome Institute (JGI-PGF)"/>
            <person name="Walter F."/>
            <person name="Albersmeier A."/>
            <person name="Kalinowski J."/>
            <person name="Ruckert C."/>
        </authorList>
    </citation>
    <scope>NUCLEOTIDE SEQUENCE</scope>
    <source>
        <strain evidence="7">JCM 4988</strain>
    </source>
</reference>
<sequence>MSDVLLAMPPVSEAVQFPYLALPQLTAAWRARGHEVRTVDLNLEYRARVMLRDAPGTGGPSGAPPTAGAVFRTVSERYRALHGSRLLRTAGDRTSGFAQEAAIRATGRYVTQQADRDGWILHGPLLLSELDTLVARSRERWSAQWCAGRLDELLTGDPARILGFSVPFFSQVVPVLTLCALVKERRPEQRIMLGGPTVQMWAAALRKRTAAARQVDHWCLGHGEEYPTRLLGGTGPGGRGSRTRIRTGRTAGIRRAEAVEAVEAVAAEAAEAAEGAPDDAGSAGLADGFALNEQPAPDFGPFDFRDYSNQAHQFPYRLTVGCFWGKCTFCSYGNRYRDARAFQQIDPETAARQLVGLSAGLGITDVAVADENTGLRHLLRVMEAVRARGASLTFRIRARLEPELADPAFCLRLREAGCVQVSTGFETSRQEILDSLRKGQDAAHAERAVQNLVRAGIVANLSFMDGYGHPLAARGFHDTVDMIQRHPAELGLDTMQLLVAEPGSYLWAERLRSASDDEYLVTNDGLAFAAGRVGGAMLDGEATEEARRRLLRMTVEAVPDVERASRPDLPQVQVQVPVPVPVQVGRGGEVTALRQGLRARPRFAVALDSVQTRWFLADVAWPRMTAVPAGVVRTPDGFLTADQPGAQRWLTRMIDKRLLEPESPEAESS</sequence>
<dbReference type="Gene3D" id="3.20.20.70">
    <property type="entry name" value="Aldolase class I"/>
    <property type="match status" value="1"/>
</dbReference>
<evidence type="ECO:0000313" key="7">
    <source>
        <dbReference type="EMBL" id="GGZ39511.1"/>
    </source>
</evidence>
<dbReference type="InterPro" id="IPR006638">
    <property type="entry name" value="Elp3/MiaA/NifB-like_rSAM"/>
</dbReference>
<dbReference type="GO" id="GO:0005829">
    <property type="term" value="C:cytosol"/>
    <property type="evidence" value="ECO:0007669"/>
    <property type="project" value="TreeGrafter"/>
</dbReference>
<dbReference type="PANTHER" id="PTHR43409:SF7">
    <property type="entry name" value="BLL1977 PROTEIN"/>
    <property type="match status" value="1"/>
</dbReference>
<evidence type="ECO:0000256" key="2">
    <source>
        <dbReference type="ARBA" id="ARBA00022691"/>
    </source>
</evidence>
<dbReference type="AlphaFoldDB" id="A0A918QAQ9"/>
<dbReference type="SMART" id="SM00729">
    <property type="entry name" value="Elp3"/>
    <property type="match status" value="1"/>
</dbReference>
<keyword evidence="4" id="KW-0408">Iron</keyword>
<evidence type="ECO:0000259" key="6">
    <source>
        <dbReference type="PROSITE" id="PS51918"/>
    </source>
</evidence>
<evidence type="ECO:0000256" key="1">
    <source>
        <dbReference type="ARBA" id="ARBA00001966"/>
    </source>
</evidence>
<comment type="caution">
    <text evidence="7">The sequence shown here is derived from an EMBL/GenBank/DDBJ whole genome shotgun (WGS) entry which is preliminary data.</text>
</comment>
<dbReference type="SUPFAM" id="SSF102114">
    <property type="entry name" value="Radical SAM enzymes"/>
    <property type="match status" value="1"/>
</dbReference>
<evidence type="ECO:0000256" key="3">
    <source>
        <dbReference type="ARBA" id="ARBA00022723"/>
    </source>
</evidence>
<proteinExistence type="predicted"/>
<dbReference type="EMBL" id="BMWG01000011">
    <property type="protein sequence ID" value="GGZ39511.1"/>
    <property type="molecule type" value="Genomic_DNA"/>
</dbReference>
<gene>
    <name evidence="7" type="ORF">GCM10010387_37200</name>
</gene>
<dbReference type="GO" id="GO:0051536">
    <property type="term" value="F:iron-sulfur cluster binding"/>
    <property type="evidence" value="ECO:0007669"/>
    <property type="project" value="UniProtKB-KW"/>
</dbReference>
<organism evidence="7 8">
    <name type="scientific">Streptomyces inusitatus</name>
    <dbReference type="NCBI Taxonomy" id="68221"/>
    <lineage>
        <taxon>Bacteria</taxon>
        <taxon>Bacillati</taxon>
        <taxon>Actinomycetota</taxon>
        <taxon>Actinomycetes</taxon>
        <taxon>Kitasatosporales</taxon>
        <taxon>Streptomycetaceae</taxon>
        <taxon>Streptomyces</taxon>
    </lineage>
</organism>
<dbReference type="InterPro" id="IPR013785">
    <property type="entry name" value="Aldolase_TIM"/>
</dbReference>
<feature type="domain" description="Radical SAM core" evidence="6">
    <location>
        <begin position="308"/>
        <end position="536"/>
    </location>
</feature>